<dbReference type="Proteomes" id="UP000039865">
    <property type="component" value="Unassembled WGS sequence"/>
</dbReference>
<dbReference type="GO" id="GO:0004674">
    <property type="term" value="F:protein serine/threonine kinase activity"/>
    <property type="evidence" value="ECO:0007669"/>
    <property type="project" value="UniProtKB-KW"/>
</dbReference>
<dbReference type="PANTHER" id="PTHR24346:SF30">
    <property type="entry name" value="MATERNAL EMBRYONIC LEUCINE ZIPPER KINASE"/>
    <property type="match status" value="1"/>
</dbReference>
<feature type="domain" description="Protein kinase" evidence="9">
    <location>
        <begin position="1163"/>
        <end position="1419"/>
    </location>
</feature>
<keyword evidence="6 7" id="KW-0067">ATP-binding</keyword>
<evidence type="ECO:0000256" key="3">
    <source>
        <dbReference type="ARBA" id="ARBA00022679"/>
    </source>
</evidence>
<feature type="region of interest" description="Disordered" evidence="8">
    <location>
        <begin position="736"/>
        <end position="756"/>
    </location>
</feature>
<accession>A0A078A9N4</accession>
<dbReference type="SMART" id="SM00220">
    <property type="entry name" value="S_TKc"/>
    <property type="match status" value="1"/>
</dbReference>
<evidence type="ECO:0000256" key="2">
    <source>
        <dbReference type="ARBA" id="ARBA00022527"/>
    </source>
</evidence>
<dbReference type="InParanoid" id="A0A078A9N4"/>
<feature type="region of interest" description="Disordered" evidence="8">
    <location>
        <begin position="1004"/>
        <end position="1036"/>
    </location>
</feature>
<dbReference type="Pfam" id="PF00069">
    <property type="entry name" value="Pkinase"/>
    <property type="match status" value="1"/>
</dbReference>
<evidence type="ECO:0000256" key="5">
    <source>
        <dbReference type="ARBA" id="ARBA00022777"/>
    </source>
</evidence>
<proteinExistence type="predicted"/>
<dbReference type="Gene3D" id="1.10.510.10">
    <property type="entry name" value="Transferase(Phosphotransferase) domain 1"/>
    <property type="match status" value="1"/>
</dbReference>
<evidence type="ECO:0000256" key="4">
    <source>
        <dbReference type="ARBA" id="ARBA00022741"/>
    </source>
</evidence>
<dbReference type="GO" id="GO:0035556">
    <property type="term" value="P:intracellular signal transduction"/>
    <property type="evidence" value="ECO:0007669"/>
    <property type="project" value="TreeGrafter"/>
</dbReference>
<dbReference type="InterPro" id="IPR008271">
    <property type="entry name" value="Ser/Thr_kinase_AS"/>
</dbReference>
<evidence type="ECO:0000259" key="10">
    <source>
        <dbReference type="PROSITE" id="PS50030"/>
    </source>
</evidence>
<dbReference type="SUPFAM" id="SSF56112">
    <property type="entry name" value="Protein kinase-like (PK-like)"/>
    <property type="match status" value="1"/>
</dbReference>
<dbReference type="PROSITE" id="PS50030">
    <property type="entry name" value="UBA"/>
    <property type="match status" value="1"/>
</dbReference>
<dbReference type="OMA" id="IVENNNC"/>
<dbReference type="PROSITE" id="PS50011">
    <property type="entry name" value="PROTEIN_KINASE_DOM"/>
    <property type="match status" value="1"/>
</dbReference>
<dbReference type="InterPro" id="IPR000719">
    <property type="entry name" value="Prot_kinase_dom"/>
</dbReference>
<dbReference type="GO" id="GO:0005737">
    <property type="term" value="C:cytoplasm"/>
    <property type="evidence" value="ECO:0007669"/>
    <property type="project" value="TreeGrafter"/>
</dbReference>
<dbReference type="InterPro" id="IPR017441">
    <property type="entry name" value="Protein_kinase_ATP_BS"/>
</dbReference>
<name>A0A078A9N4_STYLE</name>
<feature type="region of interest" description="Disordered" evidence="8">
    <location>
        <begin position="1"/>
        <end position="36"/>
    </location>
</feature>
<keyword evidence="12" id="KW-1185">Reference proteome</keyword>
<keyword evidence="5 11" id="KW-0418">Kinase</keyword>
<dbReference type="FunFam" id="3.30.200.20:FF:000003">
    <property type="entry name" value="Non-specific serine/threonine protein kinase"/>
    <property type="match status" value="1"/>
</dbReference>
<comment type="subunit">
    <text evidence="1">Monomer.</text>
</comment>
<dbReference type="GO" id="GO:0005524">
    <property type="term" value="F:ATP binding"/>
    <property type="evidence" value="ECO:0007669"/>
    <property type="project" value="UniProtKB-UniRule"/>
</dbReference>
<keyword evidence="2" id="KW-0723">Serine/threonine-protein kinase</keyword>
<protein>
    <submittedName>
        <fullName evidence="11">Protein kinase domain containing protein</fullName>
    </submittedName>
</protein>
<evidence type="ECO:0000313" key="11">
    <source>
        <dbReference type="EMBL" id="CDW77508.1"/>
    </source>
</evidence>
<feature type="region of interest" description="Disordered" evidence="8">
    <location>
        <begin position="805"/>
        <end position="838"/>
    </location>
</feature>
<evidence type="ECO:0000256" key="1">
    <source>
        <dbReference type="ARBA" id="ARBA00011245"/>
    </source>
</evidence>
<feature type="binding site" evidence="7">
    <location>
        <position position="1192"/>
    </location>
    <ligand>
        <name>ATP</name>
        <dbReference type="ChEBI" id="CHEBI:30616"/>
    </ligand>
</feature>
<feature type="compositionally biased region" description="Low complexity" evidence="8">
    <location>
        <begin position="1023"/>
        <end position="1033"/>
    </location>
</feature>
<gene>
    <name evidence="11" type="primary">Contig10892.g11643</name>
    <name evidence="11" type="ORF">STYLEM_6471</name>
</gene>
<evidence type="ECO:0000313" key="12">
    <source>
        <dbReference type="Proteomes" id="UP000039865"/>
    </source>
</evidence>
<dbReference type="InterPro" id="IPR011009">
    <property type="entry name" value="Kinase-like_dom_sf"/>
</dbReference>
<evidence type="ECO:0000256" key="7">
    <source>
        <dbReference type="PROSITE-ProRule" id="PRU10141"/>
    </source>
</evidence>
<feature type="region of interest" description="Disordered" evidence="8">
    <location>
        <begin position="160"/>
        <end position="188"/>
    </location>
</feature>
<keyword evidence="4 7" id="KW-0547">Nucleotide-binding</keyword>
<keyword evidence="3" id="KW-0808">Transferase</keyword>
<dbReference type="PROSITE" id="PS00107">
    <property type="entry name" value="PROTEIN_KINASE_ATP"/>
    <property type="match status" value="1"/>
</dbReference>
<dbReference type="CDD" id="cd14003">
    <property type="entry name" value="STKc_AMPK-like"/>
    <property type="match status" value="1"/>
</dbReference>
<dbReference type="PROSITE" id="PS00108">
    <property type="entry name" value="PROTEIN_KINASE_ST"/>
    <property type="match status" value="1"/>
</dbReference>
<feature type="domain" description="UBA" evidence="10">
    <location>
        <begin position="1502"/>
        <end position="1542"/>
    </location>
</feature>
<evidence type="ECO:0000259" key="9">
    <source>
        <dbReference type="PROSITE" id="PS50011"/>
    </source>
</evidence>
<evidence type="ECO:0000256" key="8">
    <source>
        <dbReference type="SAM" id="MobiDB-lite"/>
    </source>
</evidence>
<dbReference type="PANTHER" id="PTHR24346">
    <property type="entry name" value="MAP/MICROTUBULE AFFINITY-REGULATING KINASE"/>
    <property type="match status" value="1"/>
</dbReference>
<dbReference type="InterPro" id="IPR015940">
    <property type="entry name" value="UBA"/>
</dbReference>
<dbReference type="EMBL" id="CCKQ01006220">
    <property type="protein sequence ID" value="CDW77508.1"/>
    <property type="molecule type" value="Genomic_DNA"/>
</dbReference>
<feature type="region of interest" description="Disordered" evidence="8">
    <location>
        <begin position="1063"/>
        <end position="1086"/>
    </location>
</feature>
<sequence length="1543" mass="176032">MKSGKRGNQIPQSIISGSVGHTRKNSSRENSNPSKHVLAQTSNLQSLLNNEKLQSMAQIQSESQPVLAKANDKPNILLSNNSSITVHRRNPSNQNIQQVSLSEVIITHLNLIQIATSSLSGSSAGAYMLKLQKYKKMKSELNNQTKSVIKKCLATNQQASGNQELSKGPMSTISQSTKSSNQNILGPTIAQSTKNSSTQQLIFNQFEPSQKENTNQIANSQSYLQIQQQQQQIKSQKSQKLKFSINNLLSELSQKTSNQNHLPHQNKPPVTQIHLNSENHNNSACQSKAMMQSIIAAKNHATLINHNQHVSQNASVTNKGSQQFASSKMMMALHKKCNSIATSNNVSNYITNARENSSKPSSSNVTCLVLDQENFNQQTQPLQKQFNNIVNGNTQSQKQYLQQQLQIQSQNQITQVQQLQQQLNHNQKKLVSQVSQIEFFDENVRVNHVPQITPRHQDKRKTITQPNERYKNLDLTGQYLQPQTVKNEYGIIPVSMMKDFNSNYQSKRESIQSQNIVSNQSRKLINHHEDYKVTHNKRYQDENEDTSNGSSLFDQKTAFEMKRRSCGPVSDQCLDNQFIQDHMKEQSMLLLQSQKLNGAGYANFGLRKFSQQVQFSNKLINKQEELQQQRQLSRNPSSHLYEEQQHVLRNPKDEIINFFSKYIKQTKFNDQNSLQNEDSEYEETIQNLKDFLQYLEDKSIINCKNLQNNQQEMTNLIQDLMKLDLNKFSNKVQPATTANTCKNSPKANSKVDEKNNKNISQNISNRRNSADFIPHQEFVEQADIGIGFQMNYKGVQDVKSPATDMEKNQNAPYRNKLPLNSPDQEYDNGGRSSSTDNTNNIVCYYAPVNVNGNGNIVNTNFQIFPQSHHVASQKLHNNHNKLFNCSQKLFNSNNNSQDGVQSPDALNDPQSMKYQHQLQQQQNLVYSQLIQNQQQFPNYMKQSQNHKRVNSIGSGLQNQNIQNILATPNNQYNSKINFAFGNSNQQQQYVVLDPQTNSRGYLSEKHDQLKGKYSKCDQSARSNQNHNHQQQQHFHQRKNSLFLQNDEEDIPLRQKFYPQNNQAATNEENDTDEGNEAVPFQAPKSRLTHRRATTNLIQPSQQLAKNTQTLQPPPPTQNQIITSNGSIYNDDIGLIEERDKLIKYIKLYTNKRLEVPVTTLDYYKFMKLIGKGAFGKVTLGIHKLTGKQVAIKTVDKSLMKDEYQKKKVLQEVHLLKKVRHQNVIRLLEVFESPKHLLMVMEYAGGGDLLQYVKKRRRLEEDEARKIFKQVVYGLAHCHCRSVLHRDIKLDNILLDNEGEIKICDFGVSRIIKKNQRITEQCGTPAYIAPEIISDSGYEGFNADVWSLGVLLYAMICGTVPFKAQNMHDLHQIITSGSFQYPPQIEPLLSDESKDLINKMLVLDPNERISIPEILSHQWMVSKDEMILQDDMIDLTNGTFLNRKDMYSLGSSSFPSQAINETQGEPDINQVQIDNLFLGSKSYQAKLSYTDYCAITQDFATMHMNEEALQVMEGMGFPRKIVRDGLNKGELNHATATYNLLVLN</sequence>
<evidence type="ECO:0000256" key="6">
    <source>
        <dbReference type="ARBA" id="ARBA00022840"/>
    </source>
</evidence>
<feature type="compositionally biased region" description="Polar residues" evidence="8">
    <location>
        <begin position="736"/>
        <end position="747"/>
    </location>
</feature>
<organism evidence="11 12">
    <name type="scientific">Stylonychia lemnae</name>
    <name type="common">Ciliate</name>
    <dbReference type="NCBI Taxonomy" id="5949"/>
    <lineage>
        <taxon>Eukaryota</taxon>
        <taxon>Sar</taxon>
        <taxon>Alveolata</taxon>
        <taxon>Ciliophora</taxon>
        <taxon>Intramacronucleata</taxon>
        <taxon>Spirotrichea</taxon>
        <taxon>Stichotrichia</taxon>
        <taxon>Sporadotrichida</taxon>
        <taxon>Oxytrichidae</taxon>
        <taxon>Stylonychinae</taxon>
        <taxon>Stylonychia</taxon>
    </lineage>
</organism>
<reference evidence="11 12" key="1">
    <citation type="submission" date="2014-06" db="EMBL/GenBank/DDBJ databases">
        <authorList>
            <person name="Swart Estienne"/>
        </authorList>
    </citation>
    <scope>NUCLEOTIDE SEQUENCE [LARGE SCALE GENOMIC DNA]</scope>
    <source>
        <strain evidence="11 12">130c</strain>
    </source>
</reference>
<dbReference type="FunFam" id="1.10.510.10:FF:000571">
    <property type="entry name" value="Maternal embryonic leucine zipper kinase"/>
    <property type="match status" value="1"/>
</dbReference>
<dbReference type="OrthoDB" id="295513at2759"/>